<dbReference type="Proteomes" id="UP000023772">
    <property type="component" value="Chromosome"/>
</dbReference>
<dbReference type="SUPFAM" id="SSF53067">
    <property type="entry name" value="Actin-like ATPase domain"/>
    <property type="match status" value="1"/>
</dbReference>
<accession>X5DCN7</accession>
<dbReference type="HOGENOM" id="CLU_036604_0_1_10"/>
<organism evidence="3 5">
    <name type="scientific">Draconibacterium orientale</name>
    <dbReference type="NCBI Taxonomy" id="1168034"/>
    <lineage>
        <taxon>Bacteria</taxon>
        <taxon>Pseudomonadati</taxon>
        <taxon>Bacteroidota</taxon>
        <taxon>Bacteroidia</taxon>
        <taxon>Marinilabiliales</taxon>
        <taxon>Prolixibacteraceae</taxon>
        <taxon>Draconibacterium</taxon>
    </lineage>
</organism>
<dbReference type="InterPro" id="IPR000600">
    <property type="entry name" value="ROK"/>
</dbReference>
<dbReference type="Gene3D" id="3.30.420.40">
    <property type="match status" value="2"/>
</dbReference>
<protein>
    <submittedName>
        <fullName evidence="2">ROK family transcriptional regulator</fullName>
    </submittedName>
    <submittedName>
        <fullName evidence="3">Sugar kinase of the NBD/HSP70 family, may contain an N-terminal HTH domain</fullName>
    </submittedName>
</protein>
<dbReference type="eggNOG" id="COG1940">
    <property type="taxonomic scope" value="Bacteria"/>
</dbReference>
<evidence type="ECO:0000313" key="4">
    <source>
        <dbReference type="Proteomes" id="UP000023772"/>
    </source>
</evidence>
<proteinExistence type="inferred from homology"/>
<dbReference type="PANTHER" id="PTHR18964:SF149">
    <property type="entry name" value="BIFUNCTIONAL UDP-N-ACETYLGLUCOSAMINE 2-EPIMERASE_N-ACETYLMANNOSAMINE KINASE"/>
    <property type="match status" value="1"/>
</dbReference>
<reference evidence="2 4" key="1">
    <citation type="submission" date="2014-03" db="EMBL/GenBank/DDBJ databases">
        <title>Complete genome sequence of a deeply braunched marine Bacteroidia bacterium Draconibacterium orientale type strain FH5T.</title>
        <authorList>
            <person name="Li X."/>
            <person name="Wang X."/>
            <person name="Xie Z."/>
            <person name="Du Z."/>
            <person name="Chen G."/>
        </authorList>
    </citation>
    <scope>NUCLEOTIDE SEQUENCE [LARGE SCALE GENOMIC DNA]</scope>
    <source>
        <strain evidence="2 4">FH5</strain>
    </source>
</reference>
<dbReference type="GO" id="GO:0016301">
    <property type="term" value="F:kinase activity"/>
    <property type="evidence" value="ECO:0007669"/>
    <property type="project" value="UniProtKB-KW"/>
</dbReference>
<gene>
    <name evidence="2" type="ORF">FH5T_15760</name>
    <name evidence="3" type="ORF">SAMN05444285_10570</name>
</gene>
<dbReference type="KEGG" id="dori:FH5T_15760"/>
<dbReference type="Pfam" id="PF00480">
    <property type="entry name" value="ROK"/>
    <property type="match status" value="1"/>
</dbReference>
<sequence>MKKTKTYLALDFGGTKLLIGELDDSGSVLNYKRYDTGYVDQVQALQIIQDSIDDYISSIGWSTGKAPVAMGMGLIGRIDNANGIWFQMDPKRSQRTELAKILSEKYDLPCYIDNDVKTASKGEKWVGKGAGVDNFIYLNVGTGIAASVVVNGQIVRGGNNNSGEVGHTSVGVNTGIKCGCGRTDCVELITAGIGFDRQARMNKDQFSSALTISEEKPVDVSEVYTLAKNGDKLCIHLVEQASTALANLIMNLVRVSDPELVVLGGGIVSDNYFFQKVQDKLNPTTIRFVTQGIVLTGLDPRFAGLIGAGAVAKNSF</sequence>
<dbReference type="AlphaFoldDB" id="X5DCN7"/>
<evidence type="ECO:0000313" key="5">
    <source>
        <dbReference type="Proteomes" id="UP000181981"/>
    </source>
</evidence>
<name>X5DCN7_9BACT</name>
<dbReference type="EMBL" id="FOHT01000005">
    <property type="protein sequence ID" value="SET04899.1"/>
    <property type="molecule type" value="Genomic_DNA"/>
</dbReference>
<dbReference type="OrthoDB" id="9810372at2"/>
<evidence type="ECO:0000313" key="3">
    <source>
        <dbReference type="EMBL" id="SET04899.1"/>
    </source>
</evidence>
<keyword evidence="4" id="KW-1185">Reference proteome</keyword>
<dbReference type="EMBL" id="CP007451">
    <property type="protein sequence ID" value="AHW60603.1"/>
    <property type="molecule type" value="Genomic_DNA"/>
</dbReference>
<dbReference type="InterPro" id="IPR043129">
    <property type="entry name" value="ATPase_NBD"/>
</dbReference>
<keyword evidence="3" id="KW-0418">Kinase</keyword>
<dbReference type="STRING" id="1168034.FH5T_15760"/>
<comment type="similarity">
    <text evidence="1">Belongs to the ROK (NagC/XylR) family.</text>
</comment>
<keyword evidence="3" id="KW-0808">Transferase</keyword>
<reference evidence="3 5" key="2">
    <citation type="submission" date="2016-10" db="EMBL/GenBank/DDBJ databases">
        <authorList>
            <person name="de Groot N.N."/>
        </authorList>
    </citation>
    <scope>NUCLEOTIDE SEQUENCE [LARGE SCALE GENOMIC DNA]</scope>
    <source>
        <strain evidence="3 5">DSM 25947</strain>
    </source>
</reference>
<dbReference type="RefSeq" id="WP_038560460.1">
    <property type="nucleotide sequence ID" value="NZ_FOHT01000005.1"/>
</dbReference>
<dbReference type="PANTHER" id="PTHR18964">
    <property type="entry name" value="ROK (REPRESSOR, ORF, KINASE) FAMILY"/>
    <property type="match status" value="1"/>
</dbReference>
<dbReference type="Proteomes" id="UP000181981">
    <property type="component" value="Unassembled WGS sequence"/>
</dbReference>
<evidence type="ECO:0000256" key="1">
    <source>
        <dbReference type="ARBA" id="ARBA00006479"/>
    </source>
</evidence>
<evidence type="ECO:0000313" key="2">
    <source>
        <dbReference type="EMBL" id="AHW60603.1"/>
    </source>
</evidence>